<reference evidence="2" key="1">
    <citation type="submission" date="2012-04" db="EMBL/GenBank/DDBJ databases">
        <title>The Genome Sequence of Loa loa.</title>
        <authorList>
            <consortium name="The Broad Institute Genome Sequencing Platform"/>
            <consortium name="Broad Institute Genome Sequencing Center for Infectious Disease"/>
            <person name="Nutman T.B."/>
            <person name="Fink D.L."/>
            <person name="Russ C."/>
            <person name="Young S."/>
            <person name="Zeng Q."/>
            <person name="Gargeya S."/>
            <person name="Alvarado L."/>
            <person name="Berlin A."/>
            <person name="Chapman S.B."/>
            <person name="Chen Z."/>
            <person name="Freedman E."/>
            <person name="Gellesch M."/>
            <person name="Goldberg J."/>
            <person name="Griggs A."/>
            <person name="Gujja S."/>
            <person name="Heilman E.R."/>
            <person name="Heiman D."/>
            <person name="Howarth C."/>
            <person name="Mehta T."/>
            <person name="Neiman D."/>
            <person name="Pearson M."/>
            <person name="Roberts A."/>
            <person name="Saif S."/>
            <person name="Shea T."/>
            <person name="Shenoy N."/>
            <person name="Sisk P."/>
            <person name="Stolte C."/>
            <person name="Sykes S."/>
            <person name="White J."/>
            <person name="Yandava C."/>
            <person name="Haas B."/>
            <person name="Henn M.R."/>
            <person name="Nusbaum C."/>
            <person name="Birren B."/>
        </authorList>
    </citation>
    <scope>NUCLEOTIDE SEQUENCE [LARGE SCALE GENOMIC DNA]</scope>
</reference>
<accession>A0A1S0TGW1</accession>
<sequence>MKLILAVFDVILPISAILLAVFKVHNVSIKWYTINLLAAYCTTNIGRNINDELKSFFHFGDFTLKMIFWFATYTRLISFTLTRLILFLCILEIYSIYALEVNALKALYRRIQKYHR</sequence>
<dbReference type="OrthoDB" id="10544265at2759"/>
<gene>
    <name evidence="2" type="ORF">LOAG_15115</name>
</gene>
<dbReference type="AlphaFoldDB" id="A0A1S0TGW1"/>
<protein>
    <submittedName>
        <fullName evidence="2">Uncharacterized protein</fullName>
    </submittedName>
</protein>
<evidence type="ECO:0000313" key="2">
    <source>
        <dbReference type="EMBL" id="EFO13413.2"/>
    </source>
</evidence>
<name>A0A1S0TGW1_LOALO</name>
<dbReference type="OMA" id="EITFWIT"/>
<dbReference type="KEGG" id="loa:LOAG_15115"/>
<keyword evidence="1" id="KW-1133">Transmembrane helix</keyword>
<keyword evidence="1" id="KW-0812">Transmembrane</keyword>
<dbReference type="RefSeq" id="XP_020300987.1">
    <property type="nucleotide sequence ID" value="XM_020448897.1"/>
</dbReference>
<dbReference type="InParanoid" id="A0A1S0TGW1"/>
<organism evidence="2">
    <name type="scientific">Loa loa</name>
    <name type="common">Eye worm</name>
    <name type="synonym">Filaria loa</name>
    <dbReference type="NCBI Taxonomy" id="7209"/>
    <lineage>
        <taxon>Eukaryota</taxon>
        <taxon>Metazoa</taxon>
        <taxon>Ecdysozoa</taxon>
        <taxon>Nematoda</taxon>
        <taxon>Chromadorea</taxon>
        <taxon>Rhabditida</taxon>
        <taxon>Spirurina</taxon>
        <taxon>Spiruromorpha</taxon>
        <taxon>Filarioidea</taxon>
        <taxon>Onchocercidae</taxon>
        <taxon>Loa</taxon>
    </lineage>
</organism>
<evidence type="ECO:0000256" key="1">
    <source>
        <dbReference type="SAM" id="Phobius"/>
    </source>
</evidence>
<feature type="transmembrane region" description="Helical" evidence="1">
    <location>
        <begin position="84"/>
        <end position="108"/>
    </location>
</feature>
<proteinExistence type="predicted"/>
<dbReference type="CTD" id="9952601"/>
<dbReference type="GeneID" id="9952601"/>
<dbReference type="EMBL" id="JH712541">
    <property type="protein sequence ID" value="EFO13413.2"/>
    <property type="molecule type" value="Genomic_DNA"/>
</dbReference>
<keyword evidence="1" id="KW-0472">Membrane</keyword>